<keyword evidence="6 9" id="KW-0238">DNA-binding</keyword>
<dbReference type="EMBL" id="QLNT01000010">
    <property type="protein sequence ID" value="KAF3071503.1"/>
    <property type="molecule type" value="Genomic_DNA"/>
</dbReference>
<accession>A0A9P4XF74</accession>
<protein>
    <recommendedName>
        <fullName evidence="3">N-acetylglucosamine-6-phosphate deacetylase</fullName>
        <ecNumber evidence="2">3.5.1.25</ecNumber>
    </recommendedName>
</protein>
<dbReference type="GO" id="GO:0008448">
    <property type="term" value="F:N-acetylglucosamine-6-phosphate deacetylase activity"/>
    <property type="evidence" value="ECO:0007669"/>
    <property type="project" value="UniProtKB-EC"/>
</dbReference>
<dbReference type="PROSITE" id="PS51517">
    <property type="entry name" value="NDT80"/>
    <property type="match status" value="1"/>
</dbReference>
<dbReference type="SUPFAM" id="SSF51556">
    <property type="entry name" value="Metallo-dependent hydrolases"/>
    <property type="match status" value="1"/>
</dbReference>
<dbReference type="EC" id="3.5.1.25" evidence="2"/>
<dbReference type="PANTHER" id="PTHR11113:SF14">
    <property type="entry name" value="N-ACETYLGLUCOSAMINE-6-PHOSPHATE DEACETYLASE"/>
    <property type="match status" value="1"/>
</dbReference>
<evidence type="ECO:0000313" key="13">
    <source>
        <dbReference type="Proteomes" id="UP000801864"/>
    </source>
</evidence>
<dbReference type="SUPFAM" id="SSF51338">
    <property type="entry name" value="Composite domain of metallo-dependent hydrolases"/>
    <property type="match status" value="1"/>
</dbReference>
<dbReference type="Gene3D" id="2.60.40.1390">
    <property type="entry name" value="NDT80 DNA-binding domain"/>
    <property type="match status" value="1"/>
</dbReference>
<dbReference type="FunFam" id="3.20.20.140:FF:000065">
    <property type="entry name" value="N-acetylglucosamine-6-phosphate deacetylase"/>
    <property type="match status" value="1"/>
</dbReference>
<dbReference type="AlphaFoldDB" id="A0A9P4XF74"/>
<organism evidence="12 13">
    <name type="scientific">Trichoderma lentiforme</name>
    <dbReference type="NCBI Taxonomy" id="1567552"/>
    <lineage>
        <taxon>Eukaryota</taxon>
        <taxon>Fungi</taxon>
        <taxon>Dikarya</taxon>
        <taxon>Ascomycota</taxon>
        <taxon>Pezizomycotina</taxon>
        <taxon>Sordariomycetes</taxon>
        <taxon>Hypocreomycetidae</taxon>
        <taxon>Hypocreales</taxon>
        <taxon>Hypocreaceae</taxon>
        <taxon>Trichoderma</taxon>
    </lineage>
</organism>
<feature type="compositionally biased region" description="Polar residues" evidence="10">
    <location>
        <begin position="809"/>
        <end position="820"/>
    </location>
</feature>
<comment type="caution">
    <text evidence="12">The sequence shown here is derived from an EMBL/GenBank/DDBJ whole genome shotgun (WGS) entry which is preliminary data.</text>
</comment>
<proteinExistence type="inferred from homology"/>
<feature type="domain" description="NDT80" evidence="11">
    <location>
        <begin position="461"/>
        <end position="691"/>
    </location>
</feature>
<keyword evidence="5" id="KW-0378">Hydrolase</keyword>
<feature type="compositionally biased region" description="Polar residues" evidence="10">
    <location>
        <begin position="729"/>
        <end position="738"/>
    </location>
</feature>
<evidence type="ECO:0000256" key="9">
    <source>
        <dbReference type="PROSITE-ProRule" id="PRU00850"/>
    </source>
</evidence>
<feature type="region of interest" description="Disordered" evidence="10">
    <location>
        <begin position="679"/>
        <end position="837"/>
    </location>
</feature>
<feature type="DNA-binding region" description="NDT80" evidence="9">
    <location>
        <begin position="461"/>
        <end position="691"/>
    </location>
</feature>
<dbReference type="InterPro" id="IPR006680">
    <property type="entry name" value="Amidohydro-rel"/>
</dbReference>
<evidence type="ECO:0000256" key="3">
    <source>
        <dbReference type="ARBA" id="ARBA00018029"/>
    </source>
</evidence>
<evidence type="ECO:0000256" key="5">
    <source>
        <dbReference type="ARBA" id="ARBA00022801"/>
    </source>
</evidence>
<dbReference type="Pfam" id="PF05224">
    <property type="entry name" value="NDT80_PhoG"/>
    <property type="match status" value="1"/>
</dbReference>
<feature type="compositionally biased region" description="Polar residues" evidence="10">
    <location>
        <begin position="783"/>
        <end position="801"/>
    </location>
</feature>
<dbReference type="CDD" id="cd00854">
    <property type="entry name" value="NagA"/>
    <property type="match status" value="1"/>
</dbReference>
<keyword evidence="4" id="KW-0479">Metal-binding</keyword>
<dbReference type="NCBIfam" id="TIGR00221">
    <property type="entry name" value="nagA"/>
    <property type="match status" value="1"/>
</dbReference>
<evidence type="ECO:0000256" key="6">
    <source>
        <dbReference type="ARBA" id="ARBA00023125"/>
    </source>
</evidence>
<name>A0A9P4XF74_9HYPO</name>
<evidence type="ECO:0000259" key="11">
    <source>
        <dbReference type="PROSITE" id="PS51517"/>
    </source>
</evidence>
<dbReference type="InterPro" id="IPR037141">
    <property type="entry name" value="NDT80_DNA-bd_dom_sf"/>
</dbReference>
<reference evidence="12 13" key="1">
    <citation type="submission" date="2018-06" db="EMBL/GenBank/DDBJ databases">
        <title>Genome analysis of cellulolytic fungus Trichoderma lentiforme CFAM-422.</title>
        <authorList>
            <person name="Steindorff A.S."/>
            <person name="Formighieri E.F."/>
            <person name="Midorikawa G.E.O."/>
            <person name="Tamietti M.S."/>
            <person name="Ramos E.Z."/>
            <person name="Silva A.S."/>
            <person name="Bon E.P.S."/>
            <person name="Mendes T.D."/>
            <person name="Damaso M.C.T."/>
            <person name="Favaro L.C.L."/>
        </authorList>
    </citation>
    <scope>NUCLEOTIDE SEQUENCE [LARGE SCALE GENOMIC DNA]</scope>
    <source>
        <strain evidence="12 13">CFAM-422</strain>
    </source>
</reference>
<evidence type="ECO:0000256" key="1">
    <source>
        <dbReference type="ARBA" id="ARBA00010716"/>
    </source>
</evidence>
<feature type="compositionally biased region" description="Basic and acidic residues" evidence="10">
    <location>
        <begin position="685"/>
        <end position="705"/>
    </location>
</feature>
<gene>
    <name evidence="12" type="ORF">CFAM422_006501</name>
</gene>
<comment type="similarity">
    <text evidence="1">Belongs to the metallo-dependent hydrolases superfamily. NagA family.</text>
</comment>
<evidence type="ECO:0000256" key="4">
    <source>
        <dbReference type="ARBA" id="ARBA00022723"/>
    </source>
</evidence>
<keyword evidence="7" id="KW-0119">Carbohydrate metabolism</keyword>
<evidence type="ECO:0000256" key="8">
    <source>
        <dbReference type="ARBA" id="ARBA00047647"/>
    </source>
</evidence>
<evidence type="ECO:0000313" key="12">
    <source>
        <dbReference type="EMBL" id="KAF3071503.1"/>
    </source>
</evidence>
<sequence length="891" mass="97131">MPIALSPPFRPRNGLTKFTNCRLLRGDKLVEEDLWVSSLSGKVVNSQAAFFDDLVLPDQTIDLGGRIISPGMIDVQLNGAFGFNFSTLLDDMSQYGKKVKEVQKLLVQTGVTSYNPTITSQRPELYQKALPFLGPSGHLQEAEDGAESLGAHCEGPFLSPTKNGVHNVDVLIEAQTYEDLEACYGKHNLTPRAEGDKIPIKYITAAPERGQMMKLIPELTAKGIIYSVGHSEATYEEASKAVGQGATMITHLFNAMRPLHHRNPGIFGVLGIAESLPRPYFGIIADGIHLHPTTIKIAFNSHPDGFILVTDAMHLVGLPDGAYPWTNGDTTCNIVKVGSKLLLENSDTIAGSSITLLECVNNFLQWTGTGIPHALKAVTATPAAMLGLQGVKGSLDAGADADLVIFSEAKTPGQPSTLVLDEVWNDGSALAPLPFTPSYEFDNFVTTFEDPFSYSSRPFEPITNQDAANDEASPQELDNKLLGFSDPIMHATIVDEAGAFADLNMTAELYGMFFVAEDVFGGENTGRPLELTCYRRNLWQCSGQITLPRAVNNVIDEQGRQTAITELYASITGLESIEGKAAEIITIPWKGANPQLEEAKIASAPPNLTLDLSIGREIDANRVSLPVSWKRLQFKHATANNGRRKGLQQHYVVQINLLGKTKSGEIIKIAEVQSGPVIVRGRSPRNFDSRKDVHLTSDKKLERRNTNSTDNPTPKAERDNLLASLPRYPSSNGNEWTTPQAAPQPSQSPHPAKRMALSPTVSLPPVPAWTTENPTGKGPPPNHRNSFSRPPNPTVPITLSLSEDEKSPNRSSAELQSPQLSKAYPANGQNASNSPAEEADPLYEYFPLSVDDWMPPVDAVYRPHIVHHTIAPPEFKAQQIGRKVKRYFTAD</sequence>
<comment type="catalytic activity">
    <reaction evidence="8">
        <text>N-acetyl-D-glucosamine 6-phosphate + H2O = D-glucosamine 6-phosphate + acetate</text>
        <dbReference type="Rhea" id="RHEA:22936"/>
        <dbReference type="ChEBI" id="CHEBI:15377"/>
        <dbReference type="ChEBI" id="CHEBI:30089"/>
        <dbReference type="ChEBI" id="CHEBI:57513"/>
        <dbReference type="ChEBI" id="CHEBI:58725"/>
        <dbReference type="EC" id="3.5.1.25"/>
    </reaction>
</comment>
<dbReference type="GO" id="GO:0003677">
    <property type="term" value="F:DNA binding"/>
    <property type="evidence" value="ECO:0007669"/>
    <property type="project" value="UniProtKB-KW"/>
</dbReference>
<dbReference type="Gene3D" id="3.20.20.140">
    <property type="entry name" value="Metal-dependent hydrolases"/>
    <property type="match status" value="1"/>
</dbReference>
<dbReference type="GO" id="GO:0006046">
    <property type="term" value="P:N-acetylglucosamine catabolic process"/>
    <property type="evidence" value="ECO:0007669"/>
    <property type="project" value="TreeGrafter"/>
</dbReference>
<dbReference type="Pfam" id="PF01979">
    <property type="entry name" value="Amidohydro_1"/>
    <property type="match status" value="1"/>
</dbReference>
<dbReference type="InterPro" id="IPR024061">
    <property type="entry name" value="NDT80_DNA-bd_dom"/>
</dbReference>
<evidence type="ECO:0000256" key="7">
    <source>
        <dbReference type="ARBA" id="ARBA00023277"/>
    </source>
</evidence>
<dbReference type="PANTHER" id="PTHR11113">
    <property type="entry name" value="N-ACETYLGLUCOSAMINE-6-PHOSPHATE DEACETYLASE"/>
    <property type="match status" value="1"/>
</dbReference>
<dbReference type="InterPro" id="IPR008967">
    <property type="entry name" value="p53-like_TF_DNA-bd_sf"/>
</dbReference>
<dbReference type="InterPro" id="IPR011059">
    <property type="entry name" value="Metal-dep_hydrolase_composite"/>
</dbReference>
<dbReference type="InterPro" id="IPR032466">
    <property type="entry name" value="Metal_Hydrolase"/>
</dbReference>
<dbReference type="SUPFAM" id="SSF49417">
    <property type="entry name" value="p53-like transcription factors"/>
    <property type="match status" value="1"/>
</dbReference>
<keyword evidence="13" id="KW-1185">Reference proteome</keyword>
<dbReference type="GO" id="GO:0046872">
    <property type="term" value="F:metal ion binding"/>
    <property type="evidence" value="ECO:0007669"/>
    <property type="project" value="UniProtKB-KW"/>
</dbReference>
<dbReference type="Proteomes" id="UP000801864">
    <property type="component" value="Unassembled WGS sequence"/>
</dbReference>
<dbReference type="GO" id="GO:0003700">
    <property type="term" value="F:DNA-binding transcription factor activity"/>
    <property type="evidence" value="ECO:0007669"/>
    <property type="project" value="UniProtKB-UniRule"/>
</dbReference>
<feature type="compositionally biased region" description="Low complexity" evidence="10">
    <location>
        <begin position="739"/>
        <end position="750"/>
    </location>
</feature>
<dbReference type="InterPro" id="IPR003764">
    <property type="entry name" value="GlcNAc_6-P_deAcase"/>
</dbReference>
<evidence type="ECO:0000256" key="10">
    <source>
        <dbReference type="SAM" id="MobiDB-lite"/>
    </source>
</evidence>
<evidence type="ECO:0000256" key="2">
    <source>
        <dbReference type="ARBA" id="ARBA00011899"/>
    </source>
</evidence>